<dbReference type="PROSITE" id="PS50237">
    <property type="entry name" value="HECT"/>
    <property type="match status" value="1"/>
</dbReference>
<dbReference type="InterPro" id="IPR000719">
    <property type="entry name" value="Prot_kinase_dom"/>
</dbReference>
<feature type="non-terminal residue" evidence="12">
    <location>
        <position position="1321"/>
    </location>
</feature>
<dbReference type="InterPro" id="IPR044611">
    <property type="entry name" value="E3A/B/C-like"/>
</dbReference>
<evidence type="ECO:0000256" key="3">
    <source>
        <dbReference type="ARBA" id="ARBA00022679"/>
    </source>
</evidence>
<evidence type="ECO:0000313" key="13">
    <source>
        <dbReference type="EMBL" id="CAL1138697.1"/>
    </source>
</evidence>
<feature type="transmembrane region" description="Helical" evidence="9">
    <location>
        <begin position="773"/>
        <end position="791"/>
    </location>
</feature>
<dbReference type="Gene3D" id="3.30.2410.10">
    <property type="entry name" value="Hect, E3 ligase catalytic domain"/>
    <property type="match status" value="1"/>
</dbReference>
<dbReference type="Proteomes" id="UP001152797">
    <property type="component" value="Unassembled WGS sequence"/>
</dbReference>
<protein>
    <recommendedName>
        <fullName evidence="2">HECT-type E3 ubiquitin transferase</fullName>
        <ecNumber evidence="2">2.3.2.26</ecNumber>
    </recommendedName>
</protein>
<dbReference type="CDD" id="cd00078">
    <property type="entry name" value="HECTc"/>
    <property type="match status" value="1"/>
</dbReference>
<dbReference type="PANTHER" id="PTHR45700:SF8">
    <property type="entry name" value="HECT-TYPE E3 UBIQUITIN TRANSFERASE"/>
    <property type="match status" value="1"/>
</dbReference>
<dbReference type="Gene3D" id="1.10.510.10">
    <property type="entry name" value="Transferase(Phosphotransferase) domain 1"/>
    <property type="match status" value="1"/>
</dbReference>
<dbReference type="GO" id="GO:0005524">
    <property type="term" value="F:ATP binding"/>
    <property type="evidence" value="ECO:0007669"/>
    <property type="project" value="UniProtKB-UniRule"/>
</dbReference>
<dbReference type="Gene3D" id="3.90.1750.10">
    <property type="entry name" value="Hect, E3 ligase catalytic domains"/>
    <property type="match status" value="1"/>
</dbReference>
<dbReference type="EC" id="2.3.2.26" evidence="2"/>
<evidence type="ECO:0000313" key="14">
    <source>
        <dbReference type="Proteomes" id="UP001152797"/>
    </source>
</evidence>
<dbReference type="EMBL" id="CAMXCT020000979">
    <property type="protein sequence ID" value="CAL1138697.1"/>
    <property type="molecule type" value="Genomic_DNA"/>
</dbReference>
<dbReference type="InterPro" id="IPR011009">
    <property type="entry name" value="Kinase-like_dom_sf"/>
</dbReference>
<evidence type="ECO:0000259" key="10">
    <source>
        <dbReference type="PROSITE" id="PS50011"/>
    </source>
</evidence>
<keyword evidence="3" id="KW-0808">Transferase</keyword>
<evidence type="ECO:0000256" key="9">
    <source>
        <dbReference type="SAM" id="Phobius"/>
    </source>
</evidence>
<feature type="transmembrane region" description="Helical" evidence="9">
    <location>
        <begin position="916"/>
        <end position="937"/>
    </location>
</feature>
<feature type="binding site" evidence="8">
    <location>
        <position position="1185"/>
    </location>
    <ligand>
        <name>ATP</name>
        <dbReference type="ChEBI" id="CHEBI:30616"/>
    </ligand>
</feature>
<dbReference type="InterPro" id="IPR017441">
    <property type="entry name" value="Protein_kinase_ATP_BS"/>
</dbReference>
<dbReference type="SMART" id="SM00119">
    <property type="entry name" value="HECTc"/>
    <property type="match status" value="1"/>
</dbReference>
<keyword evidence="9" id="KW-1133">Transmembrane helix</keyword>
<dbReference type="SUPFAM" id="SSF56204">
    <property type="entry name" value="Hect, E3 ligase catalytic domain"/>
    <property type="match status" value="1"/>
</dbReference>
<dbReference type="PROSITE" id="PS00108">
    <property type="entry name" value="PROTEIN_KINASE_ST"/>
    <property type="match status" value="1"/>
</dbReference>
<keyword evidence="6 8" id="KW-0067">ATP-binding</keyword>
<organism evidence="12">
    <name type="scientific">Cladocopium goreaui</name>
    <dbReference type="NCBI Taxonomy" id="2562237"/>
    <lineage>
        <taxon>Eukaryota</taxon>
        <taxon>Sar</taxon>
        <taxon>Alveolata</taxon>
        <taxon>Dinophyceae</taxon>
        <taxon>Suessiales</taxon>
        <taxon>Symbiodiniaceae</taxon>
        <taxon>Cladocopium</taxon>
    </lineage>
</organism>
<evidence type="ECO:0000256" key="7">
    <source>
        <dbReference type="PROSITE-ProRule" id="PRU00104"/>
    </source>
</evidence>
<dbReference type="GO" id="GO:0000209">
    <property type="term" value="P:protein polyubiquitination"/>
    <property type="evidence" value="ECO:0007669"/>
    <property type="project" value="InterPro"/>
</dbReference>
<dbReference type="InterPro" id="IPR008271">
    <property type="entry name" value="Ser/Thr_kinase_AS"/>
</dbReference>
<evidence type="ECO:0000256" key="2">
    <source>
        <dbReference type="ARBA" id="ARBA00012485"/>
    </source>
</evidence>
<dbReference type="PROSITE" id="PS50011">
    <property type="entry name" value="PROTEIN_KINASE_DOM"/>
    <property type="match status" value="1"/>
</dbReference>
<evidence type="ECO:0000256" key="5">
    <source>
        <dbReference type="ARBA" id="ARBA00022786"/>
    </source>
</evidence>
<evidence type="ECO:0000256" key="8">
    <source>
        <dbReference type="PROSITE-ProRule" id="PRU10141"/>
    </source>
</evidence>
<dbReference type="Pfam" id="PF00632">
    <property type="entry name" value="HECT"/>
    <property type="match status" value="1"/>
</dbReference>
<dbReference type="EMBL" id="CAMXCT030000979">
    <property type="protein sequence ID" value="CAL4772634.1"/>
    <property type="molecule type" value="Genomic_DNA"/>
</dbReference>
<dbReference type="GO" id="GO:0061630">
    <property type="term" value="F:ubiquitin protein ligase activity"/>
    <property type="evidence" value="ECO:0007669"/>
    <property type="project" value="UniProtKB-EC"/>
</dbReference>
<dbReference type="PANTHER" id="PTHR45700">
    <property type="entry name" value="UBIQUITIN-PROTEIN LIGASE E3C"/>
    <property type="match status" value="1"/>
</dbReference>
<sequence length="1321" mass="148430">MEVMEASACPEKVSVESVESVEESRHRVKIRVQTIFAELLVTNAAPGSKTSEVGGEALKLAQTDRPLPKYFASGAPKLEMIGAVDKAAQDGAAQEQRDLLVPELCGDFFLLCMSLKERPQPPTAEDPNLDLSAATRLFGDLSPEASSRSLDAMATLAEQLLSQGCDELQSPPFLRAVMVLLSHPGLGEPGDFQALKKVLGLVGQLQRLKPAKETLIKWFSQLPLTVLENRLGQMQQFITLALLEAQGEGFTHLEDVIAMAQKDGLARHVRNALRLMDICWGANQIRLEHQQHWRTRRKAQLMRQQGQVLDDEAAQSLPLTQFHNDAINECGEGVLKHDLKEVLEMQYQHRGQYFTTIQDDRRRDFGIIEFPFVLTPVSKVRMLNIESLLLQREEMRSSMALSVYLRFSLNQNPWLVLKVRRNSIVEDALQQLAVFGRDQLKKPLKVVFDGEEGVDEGGVQKEFFQLLVEQLYNEDYGMFERIDESRNFWFNKNSFEVNLQFELFGTVLGLAIYNNVILDVHFPMAVYKKLMYGTCAKLGLQDLLDFQPSLAQGLIALLEHEDAASFQETYGPLRFVVQYECFGSVQEAELKEGGKDIEVTFENREEYVRRYCDYIFHTSVERQFNAFRKGFDQCIKDTLFRQLFRYDELELLICGSKELDFRALETAATYQDGFTKSSAPVKWFWEVVHNLSPEEKRSLLQFCTGCDRAPVGGLGRLPFILSRAGPDSDVLPTVHTCFNHLLLPDYNSKMLRLLCRAAPVEWRNEQNYTLRRMVFGMSTVFLLSALIYSLASENDVDASMRAFTVANEAVAVVALGSNFLLLKSLRTRGALLEMLTFIAVTLTMVSTYVANVQVPFEFRLSTLSRSFSQFCYGVMLIGFHPAYYCAFAFCATATHLTMIFNFVYHDQGEERQPDGLYRELIGHMVVPLVSVASFFMINRMNLQLYLYQAQSQQESKALSKLLGLSCDFVLPLHAKGGSEICISQVKPELKAYVGSVCEGDSIRCIMADDSFEDFNQHVEQLAPMQPLLLPVTLKSGSSPIAAEMLLVRCQFFDDSEKFLVGVRIQEEIAPPDAMSILPPGLDNMRPATREFREGFLGILPEAEAYEDSELRSEAAFTTKTGMIFNCSKPKEAWRNILRLGRKEHWLVPAENLSVEPSQILGSGGFGLVCEGKYCGANVAVKVPRKSFDTGDGQEAASAAAMLIDYLQELRLLRIARHPNIVIFYGAFMAPARGEVALVFERMEGPTLDLFVAGNVADSYKALMMLDITHALLYLHSLRPPIVHGDVKPGNVFVECREGQMVTKLADFGLARRITVSAATMG</sequence>
<keyword evidence="4 8" id="KW-0547">Nucleotide-binding</keyword>
<keyword evidence="9" id="KW-0812">Transmembrane</keyword>
<dbReference type="GO" id="GO:0004672">
    <property type="term" value="F:protein kinase activity"/>
    <property type="evidence" value="ECO:0007669"/>
    <property type="project" value="InterPro"/>
</dbReference>
<name>A0A9P1C4G1_9DINO</name>
<feature type="transmembrane region" description="Helical" evidence="9">
    <location>
        <begin position="503"/>
        <end position="522"/>
    </location>
</feature>
<feature type="transmembrane region" description="Helical" evidence="9">
    <location>
        <begin position="881"/>
        <end position="904"/>
    </location>
</feature>
<dbReference type="SUPFAM" id="SSF56112">
    <property type="entry name" value="Protein kinase-like (PK-like)"/>
    <property type="match status" value="1"/>
</dbReference>
<dbReference type="FunFam" id="3.30.2410.10:FF:000003">
    <property type="entry name" value="probable E3 ubiquitin-protein ligase HERC4 isoform X1"/>
    <property type="match status" value="1"/>
</dbReference>
<evidence type="ECO:0000256" key="4">
    <source>
        <dbReference type="ARBA" id="ARBA00022741"/>
    </source>
</evidence>
<proteinExistence type="predicted"/>
<evidence type="ECO:0000256" key="1">
    <source>
        <dbReference type="ARBA" id="ARBA00000885"/>
    </source>
</evidence>
<keyword evidence="14" id="KW-1185">Reference proteome</keyword>
<feature type="transmembrane region" description="Helical" evidence="9">
    <location>
        <begin position="829"/>
        <end position="850"/>
    </location>
</feature>
<feature type="transmembrane region" description="Helical" evidence="9">
    <location>
        <begin position="803"/>
        <end position="822"/>
    </location>
</feature>
<evidence type="ECO:0000313" key="12">
    <source>
        <dbReference type="EMBL" id="CAI3985322.1"/>
    </source>
</evidence>
<dbReference type="Gene3D" id="3.30.2160.10">
    <property type="entry name" value="Hect, E3 ligase catalytic domain"/>
    <property type="match status" value="1"/>
</dbReference>
<feature type="domain" description="HECT" evidence="11">
    <location>
        <begin position="436"/>
        <end position="749"/>
    </location>
</feature>
<dbReference type="PROSITE" id="PS00107">
    <property type="entry name" value="PROTEIN_KINASE_ATP"/>
    <property type="match status" value="1"/>
</dbReference>
<dbReference type="InterPro" id="IPR035983">
    <property type="entry name" value="Hect_E3_ubiquitin_ligase"/>
</dbReference>
<dbReference type="InterPro" id="IPR000569">
    <property type="entry name" value="HECT_dom"/>
</dbReference>
<comment type="caution">
    <text evidence="12">The sequence shown here is derived from an EMBL/GenBank/DDBJ whole genome shotgun (WGS) entry which is preliminary data.</text>
</comment>
<keyword evidence="9" id="KW-0472">Membrane</keyword>
<dbReference type="SMART" id="SM00220">
    <property type="entry name" value="S_TKc"/>
    <property type="match status" value="1"/>
</dbReference>
<gene>
    <name evidence="12" type="ORF">C1SCF055_LOCUS12782</name>
</gene>
<reference evidence="13" key="2">
    <citation type="submission" date="2024-04" db="EMBL/GenBank/DDBJ databases">
        <authorList>
            <person name="Chen Y."/>
            <person name="Shah S."/>
            <person name="Dougan E. K."/>
            <person name="Thang M."/>
            <person name="Chan C."/>
        </authorList>
    </citation>
    <scope>NUCLEOTIDE SEQUENCE [LARGE SCALE GENOMIC DNA]</scope>
</reference>
<reference evidence="12" key="1">
    <citation type="submission" date="2022-10" db="EMBL/GenBank/DDBJ databases">
        <authorList>
            <person name="Chen Y."/>
            <person name="Dougan E. K."/>
            <person name="Chan C."/>
            <person name="Rhodes N."/>
            <person name="Thang M."/>
        </authorList>
    </citation>
    <scope>NUCLEOTIDE SEQUENCE</scope>
</reference>
<dbReference type="OrthoDB" id="409931at2759"/>
<dbReference type="Pfam" id="PF00069">
    <property type="entry name" value="Pkinase"/>
    <property type="match status" value="1"/>
</dbReference>
<feature type="active site" description="Glycyl thioester intermediate" evidence="7">
    <location>
        <position position="737"/>
    </location>
</feature>
<keyword evidence="5 7" id="KW-0833">Ubl conjugation pathway</keyword>
<evidence type="ECO:0000256" key="6">
    <source>
        <dbReference type="ARBA" id="ARBA00022840"/>
    </source>
</evidence>
<dbReference type="EMBL" id="CAMXCT010000979">
    <property type="protein sequence ID" value="CAI3985322.1"/>
    <property type="molecule type" value="Genomic_DNA"/>
</dbReference>
<accession>A0A9P1C4G1</accession>
<comment type="catalytic activity">
    <reaction evidence="1">
        <text>S-ubiquitinyl-[E2 ubiquitin-conjugating enzyme]-L-cysteine + [acceptor protein]-L-lysine = [E2 ubiquitin-conjugating enzyme]-L-cysteine + N(6)-ubiquitinyl-[acceptor protein]-L-lysine.</text>
        <dbReference type="EC" id="2.3.2.26"/>
    </reaction>
</comment>
<evidence type="ECO:0000259" key="11">
    <source>
        <dbReference type="PROSITE" id="PS50237"/>
    </source>
</evidence>
<feature type="domain" description="Protein kinase" evidence="10">
    <location>
        <begin position="1154"/>
        <end position="1321"/>
    </location>
</feature>